<dbReference type="InterPro" id="IPR050277">
    <property type="entry name" value="Sodium:Solute_Symporter"/>
</dbReference>
<dbReference type="InterPro" id="IPR011851">
    <property type="entry name" value="Na/Pro_symporter"/>
</dbReference>
<sequence>MNNKNPIVIISVMALYMIFMVVIGIYYARKNRNSSDYFLGGRKLGPWVTAMSAEASDMSSWLLMGLPGLAYASGLASATWTAVGLIIGTYLNWKIVAAPLRKYTHVANDSITLPDFFSNRFHDKKKILMTVSALLFLVFFTVYTASGFAACGKLFNSLFGYDYTACMIVCAVIIVLYTSLGGFLAASTSDFFQGLLMSAALVVILVGGVVSAGGIGEVINNVKELPGYFSLLTSYDPATGQAASYGAVAIISGLVWGLGYFGVPHVLLRFMAIRSSSEIKKSRRIATTWCFISLVAAVAIGVVGHALYPDLLTGTATETIFIVLTTTILPAVFAGLVLSGILAATMSTADSQLLVTASAISENLFKGVLKKEASEKHKMLISRITVIVVAVVACLIALDQNSSVFGLVSNAWAGFGASFGPLILFSLFWKRTTLKGAIAGMIGGVATVFIWLYLIKPLGGWFGLYELGPAFLVSCLLIYIVSKLDKEPSKEILEEFEAAKKSTI</sequence>
<feature type="transmembrane region" description="Helical" evidence="14">
    <location>
        <begin position="461"/>
        <end position="481"/>
    </location>
</feature>
<keyword evidence="3 14" id="KW-0813">Transport</keyword>
<evidence type="ECO:0000256" key="1">
    <source>
        <dbReference type="ARBA" id="ARBA00004651"/>
    </source>
</evidence>
<comment type="caution">
    <text evidence="15">The sequence shown here is derived from an EMBL/GenBank/DDBJ whole genome shotgun (WGS) entry which is preliminary data.</text>
</comment>
<evidence type="ECO:0000256" key="2">
    <source>
        <dbReference type="ARBA" id="ARBA00006434"/>
    </source>
</evidence>
<feature type="transmembrane region" description="Helical" evidence="14">
    <location>
        <begin position="161"/>
        <end position="186"/>
    </location>
</feature>
<keyword evidence="9 14" id="KW-0406">Ion transport</keyword>
<keyword evidence="11 14" id="KW-0739">Sodium transport</keyword>
<dbReference type="EMBL" id="ACEC01000064">
    <property type="protein sequence ID" value="EEG30418.1"/>
    <property type="molecule type" value="Genomic_DNA"/>
</dbReference>
<dbReference type="AlphaFoldDB" id="C0EDL1"/>
<evidence type="ECO:0000256" key="12">
    <source>
        <dbReference type="ARBA" id="ARBA00033708"/>
    </source>
</evidence>
<evidence type="ECO:0000256" key="10">
    <source>
        <dbReference type="ARBA" id="ARBA00023136"/>
    </source>
</evidence>
<evidence type="ECO:0000256" key="8">
    <source>
        <dbReference type="ARBA" id="ARBA00023053"/>
    </source>
</evidence>
<dbReference type="STRING" id="537013.CLOSTMETH_01939"/>
<dbReference type="PANTHER" id="PTHR48086">
    <property type="entry name" value="SODIUM/PROLINE SYMPORTER-RELATED"/>
    <property type="match status" value="1"/>
</dbReference>
<feature type="transmembrane region" description="Helical" evidence="14">
    <location>
        <begin position="68"/>
        <end position="93"/>
    </location>
</feature>
<feature type="transmembrane region" description="Helical" evidence="14">
    <location>
        <begin position="198"/>
        <end position="222"/>
    </location>
</feature>
<evidence type="ECO:0000256" key="9">
    <source>
        <dbReference type="ARBA" id="ARBA00023065"/>
    </source>
</evidence>
<evidence type="ECO:0000256" key="5">
    <source>
        <dbReference type="ARBA" id="ARBA00022692"/>
    </source>
</evidence>
<evidence type="ECO:0000313" key="15">
    <source>
        <dbReference type="EMBL" id="EEG30418.1"/>
    </source>
</evidence>
<feature type="transmembrane region" description="Helical" evidence="14">
    <location>
        <begin position="410"/>
        <end position="429"/>
    </location>
</feature>
<dbReference type="GO" id="GO:0031402">
    <property type="term" value="F:sodium ion binding"/>
    <property type="evidence" value="ECO:0007669"/>
    <property type="project" value="UniProtKB-UniRule"/>
</dbReference>
<accession>C0EDL1</accession>
<evidence type="ECO:0000313" key="16">
    <source>
        <dbReference type="Proteomes" id="UP000003340"/>
    </source>
</evidence>
<dbReference type="PROSITE" id="PS50283">
    <property type="entry name" value="NA_SOLUT_SYMP_3"/>
    <property type="match status" value="1"/>
</dbReference>
<dbReference type="CDD" id="cd11475">
    <property type="entry name" value="SLC5sbd_PutP"/>
    <property type="match status" value="1"/>
</dbReference>
<name>C0EDL1_9FIRM</name>
<dbReference type="InterPro" id="IPR018212">
    <property type="entry name" value="Na/solute_symporter_CS"/>
</dbReference>
<dbReference type="PANTHER" id="PTHR48086:SF3">
    <property type="entry name" value="SODIUM_PROLINE SYMPORTER"/>
    <property type="match status" value="1"/>
</dbReference>
<comment type="subcellular location">
    <subcellularLocation>
        <location evidence="1 14">Cell membrane</location>
        <topology evidence="1 14">Multi-pass membrane protein</topology>
    </subcellularLocation>
</comment>
<dbReference type="Pfam" id="PF00474">
    <property type="entry name" value="SSF"/>
    <property type="match status" value="1"/>
</dbReference>
<evidence type="ECO:0000256" key="3">
    <source>
        <dbReference type="ARBA" id="ARBA00022448"/>
    </source>
</evidence>
<protein>
    <recommendedName>
        <fullName evidence="14">Sodium/proline symporter</fullName>
    </recommendedName>
    <alternativeName>
        <fullName evidence="14">Proline permease</fullName>
    </alternativeName>
</protein>
<evidence type="ECO:0000256" key="11">
    <source>
        <dbReference type="ARBA" id="ARBA00023201"/>
    </source>
</evidence>
<keyword evidence="16" id="KW-1185">Reference proteome</keyword>
<keyword evidence="5 14" id="KW-0812">Transmembrane</keyword>
<reference evidence="15 16" key="2">
    <citation type="submission" date="2009-02" db="EMBL/GenBank/DDBJ databases">
        <title>Draft genome sequence of Clostridium methylpentosum (DSM 5476).</title>
        <authorList>
            <person name="Sudarsanam P."/>
            <person name="Ley R."/>
            <person name="Guruge J."/>
            <person name="Turnbaugh P.J."/>
            <person name="Mahowald M."/>
            <person name="Liep D."/>
            <person name="Gordon J."/>
        </authorList>
    </citation>
    <scope>NUCLEOTIDE SEQUENCE [LARGE SCALE GENOMIC DNA]</scope>
    <source>
        <strain evidence="15 16">DSM 5476</strain>
    </source>
</reference>
<dbReference type="eggNOG" id="COG0591">
    <property type="taxonomic scope" value="Bacteria"/>
</dbReference>
<dbReference type="InterPro" id="IPR038377">
    <property type="entry name" value="Na/Glc_symporter_sf"/>
</dbReference>
<organism evidence="15 16">
    <name type="scientific">[Clostridium] methylpentosum DSM 5476</name>
    <dbReference type="NCBI Taxonomy" id="537013"/>
    <lineage>
        <taxon>Bacteria</taxon>
        <taxon>Bacillati</taxon>
        <taxon>Bacillota</taxon>
        <taxon>Clostridia</taxon>
        <taxon>Eubacteriales</taxon>
        <taxon>Oscillospiraceae</taxon>
        <taxon>Oscillospiraceae incertae sedis</taxon>
    </lineage>
</organism>
<feature type="transmembrane region" description="Helical" evidence="14">
    <location>
        <begin position="242"/>
        <end position="268"/>
    </location>
</feature>
<dbReference type="Gene3D" id="1.20.1730.10">
    <property type="entry name" value="Sodium/glucose cotransporter"/>
    <property type="match status" value="1"/>
</dbReference>
<comment type="similarity">
    <text evidence="2 13">Belongs to the sodium:solute symporter (SSF) (TC 2.A.21) family.</text>
</comment>
<keyword evidence="10 14" id="KW-0472">Membrane</keyword>
<keyword evidence="8 14" id="KW-0915">Sodium</keyword>
<keyword evidence="4 14" id="KW-1003">Cell membrane</keyword>
<feature type="transmembrane region" description="Helical" evidence="14">
    <location>
        <begin position="436"/>
        <end position="455"/>
    </location>
</feature>
<feature type="transmembrane region" description="Helical" evidence="14">
    <location>
        <begin position="320"/>
        <end position="344"/>
    </location>
</feature>
<dbReference type="GO" id="GO:0005298">
    <property type="term" value="F:proline:sodium symporter activity"/>
    <property type="evidence" value="ECO:0007669"/>
    <property type="project" value="UniProtKB-UniRule"/>
</dbReference>
<evidence type="ECO:0000256" key="7">
    <source>
        <dbReference type="ARBA" id="ARBA00022989"/>
    </source>
</evidence>
<dbReference type="NCBIfam" id="TIGR00813">
    <property type="entry name" value="sss"/>
    <property type="match status" value="1"/>
</dbReference>
<dbReference type="Proteomes" id="UP000003340">
    <property type="component" value="Unassembled WGS sequence"/>
</dbReference>
<feature type="transmembrane region" description="Helical" evidence="14">
    <location>
        <begin position="380"/>
        <end position="398"/>
    </location>
</feature>
<keyword evidence="7 14" id="KW-1133">Transmembrane helix</keyword>
<dbReference type="HOGENOM" id="CLU_018808_15_2_9"/>
<evidence type="ECO:0000256" key="13">
    <source>
        <dbReference type="RuleBase" id="RU362091"/>
    </source>
</evidence>
<comment type="function">
    <text evidence="14">Catalyzes the sodium-dependent uptake of extracellular L-proline.</text>
</comment>
<comment type="catalytic activity">
    <reaction evidence="12">
        <text>L-proline(in) + Na(+)(in) = L-proline(out) + Na(+)(out)</text>
        <dbReference type="Rhea" id="RHEA:28967"/>
        <dbReference type="ChEBI" id="CHEBI:29101"/>
        <dbReference type="ChEBI" id="CHEBI:60039"/>
    </reaction>
</comment>
<feature type="transmembrane region" description="Helical" evidence="14">
    <location>
        <begin position="7"/>
        <end position="28"/>
    </location>
</feature>
<dbReference type="NCBIfam" id="TIGR02121">
    <property type="entry name" value="Na_Pro_sym"/>
    <property type="match status" value="1"/>
</dbReference>
<reference evidence="15 16" key="1">
    <citation type="submission" date="2009-01" db="EMBL/GenBank/DDBJ databases">
        <authorList>
            <person name="Fulton L."/>
            <person name="Clifton S."/>
            <person name="Fulton B."/>
            <person name="Xu J."/>
            <person name="Minx P."/>
            <person name="Pepin K.H."/>
            <person name="Johnson M."/>
            <person name="Bhonagiri V."/>
            <person name="Nash W.E."/>
            <person name="Mardis E.R."/>
            <person name="Wilson R.K."/>
        </authorList>
    </citation>
    <scope>NUCLEOTIDE SEQUENCE [LARGE SCALE GENOMIC DNA]</scope>
    <source>
        <strain evidence="15 16">DSM 5476</strain>
    </source>
</reference>
<keyword evidence="6 14" id="KW-0769">Symport</keyword>
<feature type="transmembrane region" description="Helical" evidence="14">
    <location>
        <begin position="127"/>
        <end position="149"/>
    </location>
</feature>
<dbReference type="PROSITE" id="PS00457">
    <property type="entry name" value="NA_SOLUT_SYMP_2"/>
    <property type="match status" value="1"/>
</dbReference>
<keyword evidence="14" id="KW-0029">Amino-acid transport</keyword>
<proteinExistence type="inferred from homology"/>
<evidence type="ECO:0000256" key="4">
    <source>
        <dbReference type="ARBA" id="ARBA00022475"/>
    </source>
</evidence>
<feature type="transmembrane region" description="Helical" evidence="14">
    <location>
        <begin position="289"/>
        <end position="308"/>
    </location>
</feature>
<evidence type="ECO:0000256" key="14">
    <source>
        <dbReference type="RuleBase" id="RU366012"/>
    </source>
</evidence>
<dbReference type="GO" id="GO:0005886">
    <property type="term" value="C:plasma membrane"/>
    <property type="evidence" value="ECO:0007669"/>
    <property type="project" value="UniProtKB-SubCell"/>
</dbReference>
<dbReference type="InterPro" id="IPR001734">
    <property type="entry name" value="Na/solute_symporter"/>
</dbReference>
<evidence type="ECO:0000256" key="6">
    <source>
        <dbReference type="ARBA" id="ARBA00022847"/>
    </source>
</evidence>
<gene>
    <name evidence="15" type="primary">putP</name>
    <name evidence="15" type="ORF">CLOSTMETH_01939</name>
</gene>
<dbReference type="GO" id="GO:0015824">
    <property type="term" value="P:proline transport"/>
    <property type="evidence" value="ECO:0007669"/>
    <property type="project" value="UniProtKB-UniRule"/>
</dbReference>